<dbReference type="Proteomes" id="UP000295247">
    <property type="component" value="Unassembled WGS sequence"/>
</dbReference>
<comment type="caution">
    <text evidence="8">The sequence shown here is derived from an EMBL/GenBank/DDBJ whole genome shotgun (WGS) entry which is preliminary data.</text>
</comment>
<dbReference type="PANTHER" id="PTHR34584">
    <property type="entry name" value="NA(+)/H(+) ANTIPORTER SUBUNIT E1"/>
    <property type="match status" value="1"/>
</dbReference>
<accession>A0A4R4ALJ6</accession>
<comment type="subcellular location">
    <subcellularLocation>
        <location evidence="1">Cell membrane</location>
        <topology evidence="1">Multi-pass membrane protein</topology>
    </subcellularLocation>
</comment>
<dbReference type="Pfam" id="PF01899">
    <property type="entry name" value="MNHE"/>
    <property type="match status" value="1"/>
</dbReference>
<evidence type="ECO:0000256" key="3">
    <source>
        <dbReference type="ARBA" id="ARBA00022475"/>
    </source>
</evidence>
<gene>
    <name evidence="8" type="ORF">EDC29_101562</name>
</gene>
<evidence type="ECO:0000313" key="9">
    <source>
        <dbReference type="Proteomes" id="UP000295247"/>
    </source>
</evidence>
<evidence type="ECO:0000256" key="6">
    <source>
        <dbReference type="ARBA" id="ARBA00023136"/>
    </source>
</evidence>
<sequence length="165" mass="18111">MPAIVHRHWTTVLARGALFSLLWLILAGTDPWSWLIGLPSVALATHASLALSPPRRRRPRVLALLAFIPYFVAQSLRGGFDVALRVLAPRPRIAPGFIDYHSRLTDPAARVLFLDTVSLLPGTLGADMHGQRLRVHAIDTGVDVRPELIALEQRVAALFAREGHG</sequence>
<proteinExistence type="inferred from homology"/>
<keyword evidence="3" id="KW-1003">Cell membrane</keyword>
<evidence type="ECO:0000256" key="5">
    <source>
        <dbReference type="ARBA" id="ARBA00022989"/>
    </source>
</evidence>
<dbReference type="GO" id="GO:0005886">
    <property type="term" value="C:plasma membrane"/>
    <property type="evidence" value="ECO:0007669"/>
    <property type="project" value="UniProtKB-SubCell"/>
</dbReference>
<keyword evidence="6 7" id="KW-0472">Membrane</keyword>
<dbReference type="PANTHER" id="PTHR34584:SF1">
    <property type="entry name" value="NA(+)_H(+) ANTIPORTER SUBUNIT E1"/>
    <property type="match status" value="1"/>
</dbReference>
<evidence type="ECO:0000313" key="8">
    <source>
        <dbReference type="EMBL" id="TCW40145.1"/>
    </source>
</evidence>
<evidence type="ECO:0000256" key="2">
    <source>
        <dbReference type="ARBA" id="ARBA00006228"/>
    </source>
</evidence>
<keyword evidence="4 7" id="KW-0812">Transmembrane</keyword>
<dbReference type="AlphaFoldDB" id="A0A4R4ALJ6"/>
<evidence type="ECO:0000256" key="7">
    <source>
        <dbReference type="SAM" id="Phobius"/>
    </source>
</evidence>
<organism evidence="8 9">
    <name type="scientific">Marichromatium gracile</name>
    <name type="common">Chromatium gracile</name>
    <dbReference type="NCBI Taxonomy" id="1048"/>
    <lineage>
        <taxon>Bacteria</taxon>
        <taxon>Pseudomonadati</taxon>
        <taxon>Pseudomonadota</taxon>
        <taxon>Gammaproteobacteria</taxon>
        <taxon>Chromatiales</taxon>
        <taxon>Chromatiaceae</taxon>
        <taxon>Marichromatium</taxon>
    </lineage>
</organism>
<evidence type="ECO:0000256" key="4">
    <source>
        <dbReference type="ARBA" id="ARBA00022692"/>
    </source>
</evidence>
<keyword evidence="5 7" id="KW-1133">Transmembrane helix</keyword>
<protein>
    <submittedName>
        <fullName evidence="8">Multicomponent Na+:H+ antiporter subunit E</fullName>
    </submittedName>
</protein>
<dbReference type="GO" id="GO:0008324">
    <property type="term" value="F:monoatomic cation transmembrane transporter activity"/>
    <property type="evidence" value="ECO:0007669"/>
    <property type="project" value="InterPro"/>
</dbReference>
<comment type="similarity">
    <text evidence="2">Belongs to the CPA3 antiporters (TC 2.A.63) subunit E family.</text>
</comment>
<dbReference type="InterPro" id="IPR002758">
    <property type="entry name" value="Cation_antiport_E"/>
</dbReference>
<feature type="transmembrane region" description="Helical" evidence="7">
    <location>
        <begin position="12"/>
        <end position="28"/>
    </location>
</feature>
<evidence type="ECO:0000256" key="1">
    <source>
        <dbReference type="ARBA" id="ARBA00004651"/>
    </source>
</evidence>
<dbReference type="EMBL" id="SMDC01000001">
    <property type="protein sequence ID" value="TCW40145.1"/>
    <property type="molecule type" value="Genomic_DNA"/>
</dbReference>
<reference evidence="8 9" key="1">
    <citation type="submission" date="2019-03" db="EMBL/GenBank/DDBJ databases">
        <title>Genomic Encyclopedia of Type Strains, Phase IV (KMG-IV): sequencing the most valuable type-strain genomes for metagenomic binning, comparative biology and taxonomic classification.</title>
        <authorList>
            <person name="Goeker M."/>
        </authorList>
    </citation>
    <scope>NUCLEOTIDE SEQUENCE [LARGE SCALE GENOMIC DNA]</scope>
    <source>
        <strain evidence="8 9">DSM 203</strain>
    </source>
</reference>
<name>A0A4R4ALJ6_MARGR</name>